<evidence type="ECO:0000256" key="5">
    <source>
        <dbReference type="SAM" id="MobiDB-lite"/>
    </source>
</evidence>
<feature type="compositionally biased region" description="Low complexity" evidence="5">
    <location>
        <begin position="272"/>
        <end position="283"/>
    </location>
</feature>
<proteinExistence type="predicted"/>
<feature type="region of interest" description="Disordered" evidence="5">
    <location>
        <begin position="267"/>
        <end position="293"/>
    </location>
</feature>
<gene>
    <name evidence="7" type="ORF">g.2907</name>
</gene>
<keyword evidence="2 6" id="KW-0812">Transmembrane</keyword>
<sequence>LYFKISIEMFPLHVKFYPRDYEWRTLGCIHVRDMTIFIAFVHLISQTANLFDMYTNHQFQPHSDKADVLPTPLSQFETNPINNWPHYRSPRDHDLTYSDLEFKTLVGLGTIIVILMLFHGVIKFKADYILPYYILQLLMFIFKIALVLCYFYRAEMYMNKYRQKSSADMKPSEPFDFESPEDVQRLSSALLMTFSICLMIEYYCLNVIWRCYKFVFTKKVNILDMVQYMVHPGASNVSLESNALPDYETACVNILKPVPPPSYQEIFRANGQQSVQPQPQVQPETPAPSTSAN</sequence>
<dbReference type="AlphaFoldDB" id="A0A1B6G985"/>
<dbReference type="GO" id="GO:0012505">
    <property type="term" value="C:endomembrane system"/>
    <property type="evidence" value="ECO:0007669"/>
    <property type="project" value="UniProtKB-SubCell"/>
</dbReference>
<keyword evidence="4 6" id="KW-0472">Membrane</keyword>
<dbReference type="PANTHER" id="PTHR12479:SF10">
    <property type="entry name" value="LYSOSOMAL-ASSOCIATED TRANSMEMBRANE PROTEIN"/>
    <property type="match status" value="1"/>
</dbReference>
<evidence type="ECO:0000256" key="4">
    <source>
        <dbReference type="ARBA" id="ARBA00023136"/>
    </source>
</evidence>
<evidence type="ECO:0000256" key="3">
    <source>
        <dbReference type="ARBA" id="ARBA00022989"/>
    </source>
</evidence>
<evidence type="ECO:0000256" key="1">
    <source>
        <dbReference type="ARBA" id="ARBA00004127"/>
    </source>
</evidence>
<feature type="transmembrane region" description="Helical" evidence="6">
    <location>
        <begin position="130"/>
        <end position="152"/>
    </location>
</feature>
<feature type="transmembrane region" description="Helical" evidence="6">
    <location>
        <begin position="105"/>
        <end position="124"/>
    </location>
</feature>
<reference evidence="7" key="1">
    <citation type="submission" date="2015-11" db="EMBL/GenBank/DDBJ databases">
        <title>De novo transcriptome assembly of four potential Pierce s Disease insect vectors from Arizona vineyards.</title>
        <authorList>
            <person name="Tassone E.E."/>
        </authorList>
    </citation>
    <scope>NUCLEOTIDE SEQUENCE</scope>
</reference>
<dbReference type="GO" id="GO:0005765">
    <property type="term" value="C:lysosomal membrane"/>
    <property type="evidence" value="ECO:0007669"/>
    <property type="project" value="TreeGrafter"/>
</dbReference>
<dbReference type="EMBL" id="GECZ01010790">
    <property type="protein sequence ID" value="JAS58979.1"/>
    <property type="molecule type" value="Transcribed_RNA"/>
</dbReference>
<keyword evidence="3 6" id="KW-1133">Transmembrane helix</keyword>
<protein>
    <submittedName>
        <fullName evidence="7">Uncharacterized protein</fullName>
    </submittedName>
</protein>
<dbReference type="PANTHER" id="PTHR12479">
    <property type="entry name" value="LYSOSOMAL-ASSOCIATED TRANSMEMBRANE PROTEIN"/>
    <property type="match status" value="1"/>
</dbReference>
<feature type="transmembrane region" description="Helical" evidence="6">
    <location>
        <begin position="189"/>
        <end position="209"/>
    </location>
</feature>
<evidence type="ECO:0000256" key="2">
    <source>
        <dbReference type="ARBA" id="ARBA00022692"/>
    </source>
</evidence>
<evidence type="ECO:0000256" key="6">
    <source>
        <dbReference type="SAM" id="Phobius"/>
    </source>
</evidence>
<dbReference type="InterPro" id="IPR051115">
    <property type="entry name" value="LAPTM_transporter"/>
</dbReference>
<organism evidence="7">
    <name type="scientific">Cuerna arida</name>
    <dbReference type="NCBI Taxonomy" id="1464854"/>
    <lineage>
        <taxon>Eukaryota</taxon>
        <taxon>Metazoa</taxon>
        <taxon>Ecdysozoa</taxon>
        <taxon>Arthropoda</taxon>
        <taxon>Hexapoda</taxon>
        <taxon>Insecta</taxon>
        <taxon>Pterygota</taxon>
        <taxon>Neoptera</taxon>
        <taxon>Paraneoptera</taxon>
        <taxon>Hemiptera</taxon>
        <taxon>Auchenorrhyncha</taxon>
        <taxon>Membracoidea</taxon>
        <taxon>Cicadellidae</taxon>
        <taxon>Cicadellinae</taxon>
        <taxon>Proconiini</taxon>
        <taxon>Cuerna</taxon>
    </lineage>
</organism>
<name>A0A1B6G985_9HEMI</name>
<accession>A0A1B6G985</accession>
<comment type="subcellular location">
    <subcellularLocation>
        <location evidence="1">Endomembrane system</location>
        <topology evidence="1">Multi-pass membrane protein</topology>
    </subcellularLocation>
</comment>
<feature type="non-terminal residue" evidence="7">
    <location>
        <position position="1"/>
    </location>
</feature>
<evidence type="ECO:0000313" key="7">
    <source>
        <dbReference type="EMBL" id="JAS58979.1"/>
    </source>
</evidence>
<feature type="non-terminal residue" evidence="7">
    <location>
        <position position="293"/>
    </location>
</feature>